<sequence length="92" mass="10464">MSYYLRDKIQMVDVNGKRSNGSVMKIGVPQGAILGPFLFPIYINDLHYLADDNHGMVSFADDKSPMFKINQLELDFDDVFDSLAEAEMEKKN</sequence>
<dbReference type="Proteomes" id="UP000838756">
    <property type="component" value="Unassembled WGS sequence"/>
</dbReference>
<keyword evidence="3" id="KW-1185">Reference proteome</keyword>
<proteinExistence type="predicted"/>
<gene>
    <name evidence="2" type="primary">jg11282</name>
    <name evidence="2" type="ORF">PAEG_LOCUS7170</name>
</gene>
<dbReference type="OrthoDB" id="445826at2759"/>
<evidence type="ECO:0000259" key="1">
    <source>
        <dbReference type="PROSITE" id="PS50878"/>
    </source>
</evidence>
<evidence type="ECO:0000313" key="3">
    <source>
        <dbReference type="Proteomes" id="UP000838756"/>
    </source>
</evidence>
<name>A0A8S4QZ01_9NEOP</name>
<evidence type="ECO:0000313" key="2">
    <source>
        <dbReference type="EMBL" id="CAH2226465.1"/>
    </source>
</evidence>
<dbReference type="AlphaFoldDB" id="A0A8S4QZ01"/>
<feature type="domain" description="Reverse transcriptase" evidence="1">
    <location>
        <begin position="1"/>
        <end position="92"/>
    </location>
</feature>
<protein>
    <submittedName>
        <fullName evidence="2">Jg11282 protein</fullName>
    </submittedName>
</protein>
<organism evidence="2 3">
    <name type="scientific">Pararge aegeria aegeria</name>
    <dbReference type="NCBI Taxonomy" id="348720"/>
    <lineage>
        <taxon>Eukaryota</taxon>
        <taxon>Metazoa</taxon>
        <taxon>Ecdysozoa</taxon>
        <taxon>Arthropoda</taxon>
        <taxon>Hexapoda</taxon>
        <taxon>Insecta</taxon>
        <taxon>Pterygota</taxon>
        <taxon>Neoptera</taxon>
        <taxon>Endopterygota</taxon>
        <taxon>Lepidoptera</taxon>
        <taxon>Glossata</taxon>
        <taxon>Ditrysia</taxon>
        <taxon>Papilionoidea</taxon>
        <taxon>Nymphalidae</taxon>
        <taxon>Satyrinae</taxon>
        <taxon>Satyrini</taxon>
        <taxon>Parargina</taxon>
        <taxon>Pararge</taxon>
    </lineage>
</organism>
<dbReference type="PROSITE" id="PS50878">
    <property type="entry name" value="RT_POL"/>
    <property type="match status" value="1"/>
</dbReference>
<dbReference type="EMBL" id="CAKXAJ010021371">
    <property type="protein sequence ID" value="CAH2226465.1"/>
    <property type="molecule type" value="Genomic_DNA"/>
</dbReference>
<reference evidence="2" key="1">
    <citation type="submission" date="2022-03" db="EMBL/GenBank/DDBJ databases">
        <authorList>
            <person name="Lindestad O."/>
        </authorList>
    </citation>
    <scope>NUCLEOTIDE SEQUENCE</scope>
</reference>
<dbReference type="InterPro" id="IPR000477">
    <property type="entry name" value="RT_dom"/>
</dbReference>
<accession>A0A8S4QZ01</accession>
<comment type="caution">
    <text evidence="2">The sequence shown here is derived from an EMBL/GenBank/DDBJ whole genome shotgun (WGS) entry which is preliminary data.</text>
</comment>